<gene>
    <name evidence="1" type="ORF">G3A50_16785</name>
</gene>
<dbReference type="AlphaFoldDB" id="A0A6P1YQW8"/>
<dbReference type="SUPFAM" id="SSF110296">
    <property type="entry name" value="Oligoxyloglucan reducing end-specific cellobiohydrolase"/>
    <property type="match status" value="1"/>
</dbReference>
<protein>
    <submittedName>
        <fullName evidence="1">Uncharacterized protein</fullName>
    </submittedName>
</protein>
<name>A0A6P1YQW8_9HYPH</name>
<proteinExistence type="predicted"/>
<evidence type="ECO:0000313" key="1">
    <source>
        <dbReference type="EMBL" id="QIB35181.1"/>
    </source>
</evidence>
<sequence length="456" mass="47009">MSSLLDSTCFVRAARGGLGSADAATAAALAFFDGALYLGTGALATGLAPPPARLMRLEDGQWLTVLESAASDEAGEAVVDADLDPALLVAVHEVEDEARATPDEDGYVALASLRMGDEETPALYVGTASPQGGRVLRSPDGLSFEPVSEPGFGNPACYAVASLCGHDGRLFAATRGAIEGPLLDTAASAHPVVHVCLDPVAGAWREASLPGFGDPDNRAITSLASVGGYLYAGTCNDERGFQLWRTRAEGEAPFAWEQVLVDGAFAFNANRAVAALAGFGDALYVGTQTGGPGYAEAPDLGQDAAELIRVNADGSWDLVVGQPRFTPIGIKAPMALMGAGFDDPYNAAFESLCAHEGALYLGTRHWGGFAALGENEGAITGGYQLWASPDGTSWELVLEDGAGNPAAVALTSLISTPEGLFAGSANVEPLLSLAAFLKDRDGDLDTRAGFEILRGR</sequence>
<dbReference type="Proteomes" id="UP000464751">
    <property type="component" value="Chromosome"/>
</dbReference>
<accession>A0A6P1YQW8</accession>
<reference evidence="1 2" key="1">
    <citation type="submission" date="2020-02" db="EMBL/GenBank/DDBJ databases">
        <authorList>
            <person name="Li G."/>
        </authorList>
    </citation>
    <scope>NUCLEOTIDE SEQUENCE [LARGE SCALE GENOMIC DNA]</scope>
    <source>
        <strain evidence="1 2">DSM 102029</strain>
    </source>
</reference>
<organism evidence="1 2">
    <name type="scientific">Ancylobacter pratisalsi</name>
    <dbReference type="NCBI Taxonomy" id="1745854"/>
    <lineage>
        <taxon>Bacteria</taxon>
        <taxon>Pseudomonadati</taxon>
        <taxon>Pseudomonadota</taxon>
        <taxon>Alphaproteobacteria</taxon>
        <taxon>Hyphomicrobiales</taxon>
        <taxon>Xanthobacteraceae</taxon>
        <taxon>Ancylobacter</taxon>
    </lineage>
</organism>
<keyword evidence="2" id="KW-1185">Reference proteome</keyword>
<dbReference type="KEGG" id="apra:G3A50_16785"/>
<dbReference type="EMBL" id="CP048630">
    <property type="protein sequence ID" value="QIB35181.1"/>
    <property type="molecule type" value="Genomic_DNA"/>
</dbReference>
<dbReference type="RefSeq" id="WP_163076326.1">
    <property type="nucleotide sequence ID" value="NZ_CP048630.1"/>
</dbReference>
<evidence type="ECO:0000313" key="2">
    <source>
        <dbReference type="Proteomes" id="UP000464751"/>
    </source>
</evidence>